<dbReference type="SUPFAM" id="SSF57701">
    <property type="entry name" value="Zn2/Cys6 DNA-binding domain"/>
    <property type="match status" value="1"/>
</dbReference>
<reference evidence="5" key="2">
    <citation type="submission" date="2013-04" db="EMBL/GenBank/DDBJ databases">
        <title>Genomic mechanisms accounting for the adaptation to parasitism in nematode-trapping fungi.</title>
        <authorList>
            <person name="Ahren D.G."/>
        </authorList>
    </citation>
    <scope>NUCLEOTIDE SEQUENCE [LARGE SCALE GENOMIC DNA]</scope>
    <source>
        <strain evidence="5">CBS 200.50</strain>
    </source>
</reference>
<dbReference type="InterPro" id="IPR036864">
    <property type="entry name" value="Zn2-C6_fun-type_DNA-bd_sf"/>
</dbReference>
<feature type="compositionally biased region" description="Low complexity" evidence="2">
    <location>
        <begin position="63"/>
        <end position="78"/>
    </location>
</feature>
<feature type="compositionally biased region" description="Polar residues" evidence="2">
    <location>
        <begin position="79"/>
        <end position="90"/>
    </location>
</feature>
<accession>S8ARC8</accession>
<dbReference type="PANTHER" id="PTHR47784:SF4">
    <property type="entry name" value="ZN(II)2CYS6 TRANSCRIPTION FACTOR (EUROFUNG)"/>
    <property type="match status" value="1"/>
</dbReference>
<dbReference type="PANTHER" id="PTHR47784">
    <property type="entry name" value="STEROL UPTAKE CONTROL PROTEIN 2"/>
    <property type="match status" value="1"/>
</dbReference>
<comment type="caution">
    <text evidence="4">The sequence shown here is derived from an EMBL/GenBank/DDBJ whole genome shotgun (WGS) entry which is preliminary data.</text>
</comment>
<dbReference type="InterPro" id="IPR053157">
    <property type="entry name" value="Sterol_Uptake_Regulator"/>
</dbReference>
<evidence type="ECO:0000259" key="3">
    <source>
        <dbReference type="PROSITE" id="PS50048"/>
    </source>
</evidence>
<dbReference type="CDD" id="cd00067">
    <property type="entry name" value="GAL4"/>
    <property type="match status" value="1"/>
</dbReference>
<dbReference type="Gene3D" id="4.10.240.10">
    <property type="entry name" value="Zn(2)-C6 fungal-type DNA-binding domain"/>
    <property type="match status" value="1"/>
</dbReference>
<evidence type="ECO:0000313" key="4">
    <source>
        <dbReference type="EMBL" id="EPS45394.1"/>
    </source>
</evidence>
<name>S8ARC8_DACHA</name>
<dbReference type="Proteomes" id="UP000015100">
    <property type="component" value="Unassembled WGS sequence"/>
</dbReference>
<dbReference type="GO" id="GO:0008270">
    <property type="term" value="F:zinc ion binding"/>
    <property type="evidence" value="ECO:0007669"/>
    <property type="project" value="InterPro"/>
</dbReference>
<reference evidence="4 5" key="1">
    <citation type="journal article" date="2013" name="PLoS Genet.">
        <title>Genomic mechanisms accounting for the adaptation to parasitism in nematode-trapping fungi.</title>
        <authorList>
            <person name="Meerupati T."/>
            <person name="Andersson K.M."/>
            <person name="Friman E."/>
            <person name="Kumar D."/>
            <person name="Tunlid A."/>
            <person name="Ahren D."/>
        </authorList>
    </citation>
    <scope>NUCLEOTIDE SEQUENCE [LARGE SCALE GENOMIC DNA]</scope>
    <source>
        <strain evidence="4 5">CBS 200.50</strain>
    </source>
</reference>
<dbReference type="OrthoDB" id="4937900at2759"/>
<dbReference type="InterPro" id="IPR001138">
    <property type="entry name" value="Zn2Cys6_DnaBD"/>
</dbReference>
<evidence type="ECO:0000256" key="2">
    <source>
        <dbReference type="SAM" id="MobiDB-lite"/>
    </source>
</evidence>
<keyword evidence="1" id="KW-0539">Nucleus</keyword>
<dbReference type="OMA" id="HRCRHVW"/>
<dbReference type="EMBL" id="AQGS01000016">
    <property type="protein sequence ID" value="EPS45394.1"/>
    <property type="molecule type" value="Genomic_DNA"/>
</dbReference>
<dbReference type="AlphaFoldDB" id="S8ARC8"/>
<dbReference type="STRING" id="1284197.S8ARC8"/>
<feature type="domain" description="Zn(2)-C6 fungal-type" evidence="3">
    <location>
        <begin position="14"/>
        <end position="44"/>
    </location>
</feature>
<sequence>MPRSRRYHRKSRNGCLECKRRHIRCDETRPVCANCGAAEIRCSFLSGDEPYIVPVFSNASPSISPSAAAPRSSSVSTAGHSTTASTPSASLYSADIGDQRKTDDPYDVNMAHLELYRNLSTEDFLSHQALQDELMTVPGEIYMKYAHTTPYLMHQILAISALYLSIRKEESRRRYLDYATGLQSRAISLFHESHPVLEVAATNFAAMFLFSSAVAAHLFCEALYYHRDTLEGFVERFTHDVGVYRGVIAVVGNLGHLREMELAPGVKMSQLLLELPEPTGLECEGLREMISVRNLPPSAKQAYLDAVFILQQGFDVNAWDGKKPRMSVVFGWPIMVPPYYVDLLRQRQPEALAILAHYAVILHCGRQFWLIGETSGRFIIESIWDTLGPDWHQWLGFPKRALEEL</sequence>
<evidence type="ECO:0000313" key="5">
    <source>
        <dbReference type="Proteomes" id="UP000015100"/>
    </source>
</evidence>
<organism evidence="4 5">
    <name type="scientific">Dactylellina haptotyla (strain CBS 200.50)</name>
    <name type="common">Nematode-trapping fungus</name>
    <name type="synonym">Monacrosporium haptotylum</name>
    <dbReference type="NCBI Taxonomy" id="1284197"/>
    <lineage>
        <taxon>Eukaryota</taxon>
        <taxon>Fungi</taxon>
        <taxon>Dikarya</taxon>
        <taxon>Ascomycota</taxon>
        <taxon>Pezizomycotina</taxon>
        <taxon>Orbiliomycetes</taxon>
        <taxon>Orbiliales</taxon>
        <taxon>Orbiliaceae</taxon>
        <taxon>Dactylellina</taxon>
    </lineage>
</organism>
<dbReference type="SMART" id="SM00066">
    <property type="entry name" value="GAL4"/>
    <property type="match status" value="1"/>
</dbReference>
<gene>
    <name evidence="4" type="ORF">H072_620</name>
</gene>
<proteinExistence type="predicted"/>
<feature type="region of interest" description="Disordered" evidence="2">
    <location>
        <begin position="63"/>
        <end position="90"/>
    </location>
</feature>
<dbReference type="eggNOG" id="ENOG502SVCF">
    <property type="taxonomic scope" value="Eukaryota"/>
</dbReference>
<keyword evidence="5" id="KW-1185">Reference proteome</keyword>
<dbReference type="Pfam" id="PF00172">
    <property type="entry name" value="Zn_clus"/>
    <property type="match status" value="1"/>
</dbReference>
<evidence type="ECO:0000256" key="1">
    <source>
        <dbReference type="ARBA" id="ARBA00023242"/>
    </source>
</evidence>
<dbReference type="HOGENOM" id="CLU_024934_2_0_1"/>
<dbReference type="PROSITE" id="PS50048">
    <property type="entry name" value="ZN2_CY6_FUNGAL_2"/>
    <property type="match status" value="1"/>
</dbReference>
<dbReference type="PROSITE" id="PS00463">
    <property type="entry name" value="ZN2_CY6_FUNGAL_1"/>
    <property type="match status" value="1"/>
</dbReference>
<dbReference type="GO" id="GO:0001228">
    <property type="term" value="F:DNA-binding transcription activator activity, RNA polymerase II-specific"/>
    <property type="evidence" value="ECO:0007669"/>
    <property type="project" value="TreeGrafter"/>
</dbReference>
<protein>
    <recommendedName>
        <fullName evidence="3">Zn(2)-C6 fungal-type domain-containing protein</fullName>
    </recommendedName>
</protein>